<gene>
    <name evidence="1" type="ORF">LCGC14_0851970</name>
</gene>
<dbReference type="EMBL" id="LAZR01002543">
    <property type="protein sequence ID" value="KKN28685.1"/>
    <property type="molecule type" value="Genomic_DNA"/>
</dbReference>
<accession>A0A0F9P9Z4</accession>
<proteinExistence type="predicted"/>
<dbReference type="AlphaFoldDB" id="A0A0F9P9Z4"/>
<comment type="caution">
    <text evidence="1">The sequence shown here is derived from an EMBL/GenBank/DDBJ whole genome shotgun (WGS) entry which is preliminary data.</text>
</comment>
<sequence length="75" mass="9052">MKKEFKTKLVCACGKCHTKEFNLSEKIWDTRKRLYKEKDIKEFIRLLKEEFQDIYKPKSNNEVKRVIDNLAGDLK</sequence>
<organism evidence="1">
    <name type="scientific">marine sediment metagenome</name>
    <dbReference type="NCBI Taxonomy" id="412755"/>
    <lineage>
        <taxon>unclassified sequences</taxon>
        <taxon>metagenomes</taxon>
        <taxon>ecological metagenomes</taxon>
    </lineage>
</organism>
<protein>
    <submittedName>
        <fullName evidence="1">Uncharacterized protein</fullName>
    </submittedName>
</protein>
<name>A0A0F9P9Z4_9ZZZZ</name>
<evidence type="ECO:0000313" key="1">
    <source>
        <dbReference type="EMBL" id="KKN28685.1"/>
    </source>
</evidence>
<reference evidence="1" key="1">
    <citation type="journal article" date="2015" name="Nature">
        <title>Complex archaea that bridge the gap between prokaryotes and eukaryotes.</title>
        <authorList>
            <person name="Spang A."/>
            <person name="Saw J.H."/>
            <person name="Jorgensen S.L."/>
            <person name="Zaremba-Niedzwiedzka K."/>
            <person name="Martijn J."/>
            <person name="Lind A.E."/>
            <person name="van Eijk R."/>
            <person name="Schleper C."/>
            <person name="Guy L."/>
            <person name="Ettema T.J."/>
        </authorList>
    </citation>
    <scope>NUCLEOTIDE SEQUENCE</scope>
</reference>